<comment type="subunit">
    <text evidence="3">The glycine cleavage system is composed of four proteins: P, T, L and H.</text>
</comment>
<comment type="similarity">
    <text evidence="1 3">Belongs to the GcvH family.</text>
</comment>
<dbReference type="NCBIfam" id="TIGR00527">
    <property type="entry name" value="gcvH"/>
    <property type="match status" value="1"/>
</dbReference>
<proteinExistence type="inferred from homology"/>
<dbReference type="HAMAP" id="MF_00272">
    <property type="entry name" value="GcvH"/>
    <property type="match status" value="1"/>
</dbReference>
<feature type="modified residue" description="N6-lipoyllysine" evidence="3">
    <location>
        <position position="60"/>
    </location>
</feature>
<accession>A0ABQ0NWQ3</accession>
<feature type="domain" description="Lipoyl-binding" evidence="4">
    <location>
        <begin position="19"/>
        <end position="101"/>
    </location>
</feature>
<keyword evidence="6" id="KW-1185">Reference proteome</keyword>
<dbReference type="InterPro" id="IPR033753">
    <property type="entry name" value="GCV_H/Fam206"/>
</dbReference>
<dbReference type="InterPro" id="IPR017453">
    <property type="entry name" value="GCV_H_sub"/>
</dbReference>
<gene>
    <name evidence="3" type="primary">gcvH</name>
    <name evidence="5" type="ORF">AA15669_0370</name>
</gene>
<comment type="function">
    <text evidence="3">The glycine cleavage system catalyzes the degradation of glycine. The H protein shuttles the methylamine group of glycine from the P protein to the T protein.</text>
</comment>
<protein>
    <recommendedName>
        <fullName evidence="3">Glycine cleavage system H protein</fullName>
    </recommendedName>
</protein>
<comment type="caution">
    <text evidence="5">The sequence shown here is derived from an EMBL/GenBank/DDBJ whole genome shotgun (WGS) entry which is preliminary data.</text>
</comment>
<dbReference type="Gene3D" id="2.40.50.100">
    <property type="match status" value="1"/>
</dbReference>
<dbReference type="InterPro" id="IPR000089">
    <property type="entry name" value="Biotin_lipoyl"/>
</dbReference>
<dbReference type="Proteomes" id="UP001062901">
    <property type="component" value="Unassembled WGS sequence"/>
</dbReference>
<dbReference type="PROSITE" id="PS50968">
    <property type="entry name" value="BIOTINYL_LIPOYL"/>
    <property type="match status" value="1"/>
</dbReference>
<evidence type="ECO:0000313" key="6">
    <source>
        <dbReference type="Proteomes" id="UP001062901"/>
    </source>
</evidence>
<dbReference type="PANTHER" id="PTHR11715:SF3">
    <property type="entry name" value="GLYCINE CLEAVAGE SYSTEM H PROTEIN-RELATED"/>
    <property type="match status" value="1"/>
</dbReference>
<dbReference type="RefSeq" id="WP_018979918.1">
    <property type="nucleotide sequence ID" value="NZ_BAQD01000003.1"/>
</dbReference>
<keyword evidence="2 3" id="KW-0450">Lipoyl</keyword>
<dbReference type="SUPFAM" id="SSF51230">
    <property type="entry name" value="Single hybrid motif"/>
    <property type="match status" value="1"/>
</dbReference>
<dbReference type="CDD" id="cd06848">
    <property type="entry name" value="GCS_H"/>
    <property type="match status" value="1"/>
</dbReference>
<organism evidence="5 6">
    <name type="scientific">Saccharibacter floricola DSM 15669</name>
    <dbReference type="NCBI Taxonomy" id="1123227"/>
    <lineage>
        <taxon>Bacteria</taxon>
        <taxon>Pseudomonadati</taxon>
        <taxon>Pseudomonadota</taxon>
        <taxon>Alphaproteobacteria</taxon>
        <taxon>Acetobacterales</taxon>
        <taxon>Acetobacteraceae</taxon>
        <taxon>Saccharibacter</taxon>
    </lineage>
</organism>
<dbReference type="Pfam" id="PF01597">
    <property type="entry name" value="GCV_H"/>
    <property type="match status" value="1"/>
</dbReference>
<evidence type="ECO:0000256" key="1">
    <source>
        <dbReference type="ARBA" id="ARBA00009249"/>
    </source>
</evidence>
<dbReference type="EMBL" id="BAQD01000003">
    <property type="protein sequence ID" value="GBQ05234.1"/>
    <property type="molecule type" value="Genomic_DNA"/>
</dbReference>
<evidence type="ECO:0000313" key="5">
    <source>
        <dbReference type="EMBL" id="GBQ05234.1"/>
    </source>
</evidence>
<evidence type="ECO:0000256" key="3">
    <source>
        <dbReference type="HAMAP-Rule" id="MF_00272"/>
    </source>
</evidence>
<evidence type="ECO:0000256" key="2">
    <source>
        <dbReference type="ARBA" id="ARBA00022823"/>
    </source>
</evidence>
<dbReference type="InterPro" id="IPR011053">
    <property type="entry name" value="Single_hybrid_motif"/>
</dbReference>
<reference evidence="5" key="1">
    <citation type="submission" date="2013-04" db="EMBL/GenBank/DDBJ databases">
        <title>The genome sequencing project of 58 acetic acid bacteria.</title>
        <authorList>
            <person name="Okamoto-Kainuma A."/>
            <person name="Ishikawa M."/>
            <person name="Umino S."/>
            <person name="Koizumi Y."/>
            <person name="Shiwa Y."/>
            <person name="Yoshikawa H."/>
            <person name="Matsutani M."/>
            <person name="Matsushita K."/>
        </authorList>
    </citation>
    <scope>NUCLEOTIDE SEQUENCE</scope>
    <source>
        <strain evidence="5">DSM 15669</strain>
    </source>
</reference>
<dbReference type="PANTHER" id="PTHR11715">
    <property type="entry name" value="GLYCINE CLEAVAGE SYSTEM H PROTEIN"/>
    <property type="match status" value="1"/>
</dbReference>
<evidence type="ECO:0000259" key="4">
    <source>
        <dbReference type="PROSITE" id="PS50968"/>
    </source>
</evidence>
<dbReference type="InterPro" id="IPR002930">
    <property type="entry name" value="GCV_H"/>
</dbReference>
<name>A0ABQ0NWQ3_9PROT</name>
<comment type="cofactor">
    <cofactor evidence="3">
        <name>(R)-lipoate</name>
        <dbReference type="ChEBI" id="CHEBI:83088"/>
    </cofactor>
    <text evidence="3">Binds 1 lipoyl cofactor covalently.</text>
</comment>
<sequence length="120" mass="12816">MTTRYTETHEWVRLESGNIATIGITAHAAEELGDVVFVEAKDVGTHLKDGEAVAVVESVKAASDIYTPLAATVESVNSALTDDPALINGDPEGKGWILTVTLDDPEAFNTLLSAEDYKKL</sequence>
<dbReference type="NCBIfam" id="NF002270">
    <property type="entry name" value="PRK01202.1"/>
    <property type="match status" value="1"/>
</dbReference>